<dbReference type="PROSITE" id="PS50206">
    <property type="entry name" value="RHODANESE_3"/>
    <property type="match status" value="1"/>
</dbReference>
<evidence type="ECO:0000259" key="2">
    <source>
        <dbReference type="PROSITE" id="PS50206"/>
    </source>
</evidence>
<dbReference type="Proteomes" id="UP000599024">
    <property type="component" value="Unassembled WGS sequence"/>
</dbReference>
<dbReference type="PANTHER" id="PTHR43855">
    <property type="entry name" value="THIOSULFATE SULFURTRANSFERASE"/>
    <property type="match status" value="1"/>
</dbReference>
<dbReference type="Pfam" id="PF00581">
    <property type="entry name" value="Rhodanese"/>
    <property type="match status" value="1"/>
</dbReference>
<evidence type="ECO:0000313" key="3">
    <source>
        <dbReference type="EMBL" id="MBC8207892.1"/>
    </source>
</evidence>
<feature type="non-terminal residue" evidence="3">
    <location>
        <position position="1"/>
    </location>
</feature>
<dbReference type="SUPFAM" id="SSF52821">
    <property type="entry name" value="Rhodanese/Cell cycle control phosphatase"/>
    <property type="match status" value="1"/>
</dbReference>
<dbReference type="GO" id="GO:0004792">
    <property type="term" value="F:thiosulfate-cyanide sulfurtransferase activity"/>
    <property type="evidence" value="ECO:0007669"/>
    <property type="project" value="InterPro"/>
</dbReference>
<accession>A0A8J6TD21</accession>
<dbReference type="PANTHER" id="PTHR43855:SF1">
    <property type="entry name" value="THIOSULFATE SULFURTRANSFERASE"/>
    <property type="match status" value="1"/>
</dbReference>
<dbReference type="InterPro" id="IPR051126">
    <property type="entry name" value="Thiosulfate_sulfurtransferase"/>
</dbReference>
<organism evidence="3 4">
    <name type="scientific">Candidatus Desulfatifera sulfidica</name>
    <dbReference type="NCBI Taxonomy" id="2841691"/>
    <lineage>
        <taxon>Bacteria</taxon>
        <taxon>Pseudomonadati</taxon>
        <taxon>Thermodesulfobacteriota</taxon>
        <taxon>Desulfobulbia</taxon>
        <taxon>Desulfobulbales</taxon>
        <taxon>Desulfobulbaceae</taxon>
        <taxon>Candidatus Desulfatifera</taxon>
    </lineage>
</organism>
<protein>
    <submittedName>
        <fullName evidence="3">Sulfurtransferase</fullName>
    </submittedName>
</protein>
<dbReference type="InterPro" id="IPR001763">
    <property type="entry name" value="Rhodanese-like_dom"/>
</dbReference>
<evidence type="ECO:0000313" key="4">
    <source>
        <dbReference type="Proteomes" id="UP000599024"/>
    </source>
</evidence>
<evidence type="ECO:0000256" key="1">
    <source>
        <dbReference type="ARBA" id="ARBA00022737"/>
    </source>
</evidence>
<dbReference type="EMBL" id="JACNLK010000021">
    <property type="protein sequence ID" value="MBC8207892.1"/>
    <property type="molecule type" value="Genomic_DNA"/>
</dbReference>
<dbReference type="Gene3D" id="3.40.250.10">
    <property type="entry name" value="Rhodanese-like domain"/>
    <property type="match status" value="1"/>
</dbReference>
<proteinExistence type="predicted"/>
<dbReference type="InterPro" id="IPR001307">
    <property type="entry name" value="Thiosulphate_STrfase_CS"/>
</dbReference>
<feature type="domain" description="Rhodanese" evidence="2">
    <location>
        <begin position="2"/>
        <end position="67"/>
    </location>
</feature>
<dbReference type="PROSITE" id="PS00683">
    <property type="entry name" value="RHODANESE_2"/>
    <property type="match status" value="1"/>
</dbReference>
<keyword evidence="1" id="KW-0677">Repeat</keyword>
<dbReference type="InterPro" id="IPR036873">
    <property type="entry name" value="Rhodanese-like_dom_sf"/>
</dbReference>
<sequence>FKSPAEIGKAFESAGITKDKTVYTYCHSSDRSAHVYMTLKHILGYPDVKIYEGAWKEWGTLTALPAKGQHWVTE</sequence>
<reference evidence="3 4" key="1">
    <citation type="submission" date="2020-08" db="EMBL/GenBank/DDBJ databases">
        <title>Bridging the membrane lipid divide: bacteria of the FCB group superphylum have the potential to synthesize archaeal ether lipids.</title>
        <authorList>
            <person name="Villanueva L."/>
            <person name="Von Meijenfeldt F.A.B."/>
            <person name="Westbye A.B."/>
            <person name="Yadav S."/>
            <person name="Hopmans E.C."/>
            <person name="Dutilh B.E."/>
            <person name="Sinninghe Damste J.S."/>
        </authorList>
    </citation>
    <scope>NUCLEOTIDE SEQUENCE [LARGE SCALE GENOMIC DNA]</scope>
    <source>
        <strain evidence="3">NIOZ-UU81</strain>
    </source>
</reference>
<comment type="caution">
    <text evidence="3">The sequence shown here is derived from an EMBL/GenBank/DDBJ whole genome shotgun (WGS) entry which is preliminary data.</text>
</comment>
<name>A0A8J6TD21_9BACT</name>
<dbReference type="AlphaFoldDB" id="A0A8J6TD21"/>
<gene>
    <name evidence="3" type="ORF">H8E79_01845</name>
</gene>